<evidence type="ECO:0000313" key="4">
    <source>
        <dbReference type="Proteomes" id="UP000235731"/>
    </source>
</evidence>
<accession>A0A2N7PL94</accession>
<gene>
    <name evidence="3" type="ORF">C0197_01015</name>
</gene>
<organism evidence="3 4">
    <name type="scientific">Caldimicrobium thiodismutans</name>
    <dbReference type="NCBI Taxonomy" id="1653476"/>
    <lineage>
        <taxon>Bacteria</taxon>
        <taxon>Pseudomonadati</taxon>
        <taxon>Thermodesulfobacteriota</taxon>
        <taxon>Thermodesulfobacteria</taxon>
        <taxon>Thermodesulfobacteriales</taxon>
        <taxon>Thermodesulfobacteriaceae</taxon>
        <taxon>Caldimicrobium</taxon>
    </lineage>
</organism>
<dbReference type="EMBL" id="PNIE01000014">
    <property type="protein sequence ID" value="PMP64323.1"/>
    <property type="molecule type" value="Genomic_DNA"/>
</dbReference>
<protein>
    <recommendedName>
        <fullName evidence="2">Type II/III secretion system secretin-like domain-containing protein</fullName>
    </recommendedName>
</protein>
<reference evidence="3 4" key="1">
    <citation type="submission" date="2018-01" db="EMBL/GenBank/DDBJ databases">
        <title>Metagenomic assembled genomes from two thermal pools in the Uzon Caldera, Kamchatka, Russia.</title>
        <authorList>
            <person name="Wilkins L."/>
            <person name="Ettinger C."/>
        </authorList>
    </citation>
    <scope>NUCLEOTIDE SEQUENCE [LARGE SCALE GENOMIC DNA]</scope>
    <source>
        <strain evidence="3">ZAV-15</strain>
    </source>
</reference>
<comment type="similarity">
    <text evidence="1">Belongs to the bacterial secretin family.</text>
</comment>
<name>A0A2N7PL94_9BACT</name>
<evidence type="ECO:0000259" key="2">
    <source>
        <dbReference type="Pfam" id="PF00263"/>
    </source>
</evidence>
<dbReference type="AlphaFoldDB" id="A0A2N7PL94"/>
<evidence type="ECO:0000256" key="1">
    <source>
        <dbReference type="RuleBase" id="RU004003"/>
    </source>
</evidence>
<proteinExistence type="inferred from homology"/>
<dbReference type="PANTHER" id="PTHR30332:SF17">
    <property type="entry name" value="TYPE IV PILIATION SYSTEM PROTEIN DR_0774-RELATED"/>
    <property type="match status" value="1"/>
</dbReference>
<dbReference type="PANTHER" id="PTHR30332">
    <property type="entry name" value="PROBABLE GENERAL SECRETION PATHWAY PROTEIN D"/>
    <property type="match status" value="1"/>
</dbReference>
<dbReference type="InterPro" id="IPR050810">
    <property type="entry name" value="Bact_Secretion_Sys_Channel"/>
</dbReference>
<feature type="domain" description="Type II/III secretion system secretin-like" evidence="2">
    <location>
        <begin position="342"/>
        <end position="511"/>
    </location>
</feature>
<dbReference type="GO" id="GO:0009306">
    <property type="term" value="P:protein secretion"/>
    <property type="evidence" value="ECO:0007669"/>
    <property type="project" value="InterPro"/>
</dbReference>
<dbReference type="Gene3D" id="3.55.50.30">
    <property type="match status" value="1"/>
</dbReference>
<sequence length="512" mass="58065">MWKFYHQWEKKLGLKWVPFILFLLISFLTNCTGKIPSPETERTYHKYKEILENATVEVSKPKEEKSHFPQPLFKDLSPLKKPITVAFHQENYEDILFFLAYESGLSLVIDPEVKREIPPEKERITLQIKNQPVEEVLKKICEILDVHYRLDRGILYIGPFEEKLINLGFLPVIKESRTSMGGDVLGNIGQGGGSGTLATSPLKGEYSINAELNKESLDLYKALEDTLATVLSEKGLYNLNKLTGILYVKDKPSKVRAVERLISEFKKIYAKQIILDAQIIEIELNKSHNLGVDWFEITNYLMGNNRVSFNTLDLGITTRSDQPSVALTISGQPNVNLILNLLKEYGELKVISNPKIRVLHSQPALISVGTSQAYIKEFKRDVTTGTATSTITYTTQTSSVFDGILLGITPYITEEDQIFLHIVPIKSDIVELKDVRFGVDYFITLPKINLREMTSIVKARPNDLIVIGGLILDRDKAAEQRVAIPLLSELFKKNIYEGKKAELVILIRIRID</sequence>
<dbReference type="GO" id="GO:0015627">
    <property type="term" value="C:type II protein secretion system complex"/>
    <property type="evidence" value="ECO:0007669"/>
    <property type="project" value="TreeGrafter"/>
</dbReference>
<evidence type="ECO:0000313" key="3">
    <source>
        <dbReference type="EMBL" id="PMP64323.1"/>
    </source>
</evidence>
<comment type="caution">
    <text evidence="3">The sequence shown here is derived from an EMBL/GenBank/DDBJ whole genome shotgun (WGS) entry which is preliminary data.</text>
</comment>
<dbReference type="Proteomes" id="UP000235731">
    <property type="component" value="Unassembled WGS sequence"/>
</dbReference>
<dbReference type="InterPro" id="IPR004846">
    <property type="entry name" value="T2SS/T3SS_dom"/>
</dbReference>
<dbReference type="Pfam" id="PF00263">
    <property type="entry name" value="Secretin"/>
    <property type="match status" value="1"/>
</dbReference>